<evidence type="ECO:0000313" key="8">
    <source>
        <dbReference type="EMBL" id="RRO04642.1"/>
    </source>
</evidence>
<comment type="subcellular location">
    <subcellularLocation>
        <location evidence="1">Cell membrane</location>
        <topology evidence="1">Multi-pass membrane protein</topology>
    </subcellularLocation>
</comment>
<feature type="transmembrane region" description="Helical" evidence="6">
    <location>
        <begin position="149"/>
        <end position="171"/>
    </location>
</feature>
<feature type="transmembrane region" description="Helical" evidence="6">
    <location>
        <begin position="92"/>
        <end position="113"/>
    </location>
</feature>
<gene>
    <name evidence="8" type="ORF">DMB85_018185</name>
</gene>
<feature type="transmembrane region" description="Helical" evidence="6">
    <location>
        <begin position="39"/>
        <end position="59"/>
    </location>
</feature>
<evidence type="ECO:0000259" key="7">
    <source>
        <dbReference type="Pfam" id="PF00892"/>
    </source>
</evidence>
<reference evidence="8" key="1">
    <citation type="submission" date="2018-11" db="EMBL/GenBank/DDBJ databases">
        <title>Draft genome sequences of proposed Pectobacterium aquaticum sp. nov. isolated in France from fresh water.</title>
        <authorList>
            <person name="Pedron J."/>
            <person name="Barny M.A."/>
        </authorList>
    </citation>
    <scope>NUCLEOTIDE SEQUENCE [LARGE SCALE GENOMIC DNA]</scope>
    <source>
        <strain evidence="8">A35-S23-M15</strain>
    </source>
</reference>
<keyword evidence="2" id="KW-1003">Cell membrane</keyword>
<comment type="caution">
    <text evidence="8">The sequence shown here is derived from an EMBL/GenBank/DDBJ whole genome shotgun (WGS) entry which is preliminary data.</text>
</comment>
<evidence type="ECO:0000256" key="1">
    <source>
        <dbReference type="ARBA" id="ARBA00004651"/>
    </source>
</evidence>
<feature type="transmembrane region" description="Helical" evidence="6">
    <location>
        <begin position="278"/>
        <end position="298"/>
    </location>
</feature>
<dbReference type="PANTHER" id="PTHR32322:SF9">
    <property type="entry name" value="AMINO-ACID METABOLITE EFFLUX PUMP-RELATED"/>
    <property type="match status" value="1"/>
</dbReference>
<evidence type="ECO:0000256" key="3">
    <source>
        <dbReference type="ARBA" id="ARBA00022692"/>
    </source>
</evidence>
<keyword evidence="9" id="KW-1185">Reference proteome</keyword>
<evidence type="ECO:0000313" key="9">
    <source>
        <dbReference type="Proteomes" id="UP000256817"/>
    </source>
</evidence>
<accession>A0A3R8PH62</accession>
<feature type="transmembrane region" description="Helical" evidence="6">
    <location>
        <begin position="120"/>
        <end position="137"/>
    </location>
</feature>
<feature type="transmembrane region" description="Helical" evidence="6">
    <location>
        <begin position="253"/>
        <end position="272"/>
    </location>
</feature>
<organism evidence="8 9">
    <name type="scientific">Pectobacterium aquaticum</name>
    <dbReference type="NCBI Taxonomy" id="2204145"/>
    <lineage>
        <taxon>Bacteria</taxon>
        <taxon>Pseudomonadati</taxon>
        <taxon>Pseudomonadota</taxon>
        <taxon>Gammaproteobacteria</taxon>
        <taxon>Enterobacterales</taxon>
        <taxon>Pectobacteriaceae</taxon>
        <taxon>Pectobacterium</taxon>
    </lineage>
</organism>
<dbReference type="Pfam" id="PF00892">
    <property type="entry name" value="EamA"/>
    <property type="match status" value="2"/>
</dbReference>
<dbReference type="InterPro" id="IPR050638">
    <property type="entry name" value="AA-Vitamin_Transporters"/>
</dbReference>
<evidence type="ECO:0000256" key="6">
    <source>
        <dbReference type="SAM" id="Phobius"/>
    </source>
</evidence>
<keyword evidence="4 6" id="KW-1133">Transmembrane helix</keyword>
<feature type="domain" description="EamA" evidence="7">
    <location>
        <begin position="153"/>
        <end position="295"/>
    </location>
</feature>
<feature type="domain" description="EamA" evidence="7">
    <location>
        <begin position="12"/>
        <end position="136"/>
    </location>
</feature>
<evidence type="ECO:0000256" key="2">
    <source>
        <dbReference type="ARBA" id="ARBA00022475"/>
    </source>
</evidence>
<keyword evidence="3 6" id="KW-0812">Transmembrane</keyword>
<dbReference type="InterPro" id="IPR037185">
    <property type="entry name" value="EmrE-like"/>
</dbReference>
<dbReference type="RefSeq" id="WP_116238167.1">
    <property type="nucleotide sequence ID" value="NZ_QHJW02000054.1"/>
</dbReference>
<dbReference type="EMBL" id="QHJW02000054">
    <property type="protein sequence ID" value="RRO04642.1"/>
    <property type="molecule type" value="Genomic_DNA"/>
</dbReference>
<keyword evidence="5 6" id="KW-0472">Membrane</keyword>
<feature type="transmembrane region" description="Helical" evidence="6">
    <location>
        <begin position="66"/>
        <end position="86"/>
    </location>
</feature>
<protein>
    <submittedName>
        <fullName evidence="8">O-acetylserine/cysteine exporter</fullName>
    </submittedName>
</protein>
<feature type="transmembrane region" description="Helical" evidence="6">
    <location>
        <begin position="217"/>
        <end position="241"/>
    </location>
</feature>
<feature type="transmembrane region" description="Helical" evidence="6">
    <location>
        <begin position="183"/>
        <end position="205"/>
    </location>
</feature>
<evidence type="ECO:0000256" key="5">
    <source>
        <dbReference type="ARBA" id="ARBA00023136"/>
    </source>
</evidence>
<sequence length="315" mass="33798">MSLKDALLALLALLALCVVVLWGVNFVVIKVGLNDMPPFLLAGLRFSLVALPGIFFVPFPRIPLKWLLAYGMTISFGQFGFLFLAIKLGMPAGIASLVLQAQAFFTLLVGAVLLSEKLRWNHVVGILVAALGMVVLAEGRTALQMSSGMTTPTLLLTLAAALSWAVGNIINKVIMSQNSDVRIMSLVVWGALVPVVPFFISSWLFEGRDAIVHSLTTIQLPTILSLVYLAFAATIIGYGIWGSLLARYETWRVAPLSLLVPVVGLVSAAVCLGESLSLLQIVGALLIMVGLLVNVFGARLRSWLLPSRCSTRLNG</sequence>
<dbReference type="Proteomes" id="UP000256817">
    <property type="component" value="Unassembled WGS sequence"/>
</dbReference>
<evidence type="ECO:0000256" key="4">
    <source>
        <dbReference type="ARBA" id="ARBA00022989"/>
    </source>
</evidence>
<dbReference type="SUPFAM" id="SSF103481">
    <property type="entry name" value="Multidrug resistance efflux transporter EmrE"/>
    <property type="match status" value="2"/>
</dbReference>
<proteinExistence type="predicted"/>
<name>A0A3R8PH62_9GAMM</name>
<dbReference type="InterPro" id="IPR000620">
    <property type="entry name" value="EamA_dom"/>
</dbReference>
<dbReference type="PANTHER" id="PTHR32322">
    <property type="entry name" value="INNER MEMBRANE TRANSPORTER"/>
    <property type="match status" value="1"/>
</dbReference>